<dbReference type="Gene3D" id="1.20.1280.50">
    <property type="match status" value="1"/>
</dbReference>
<dbReference type="Proteomes" id="UP001157418">
    <property type="component" value="Unassembled WGS sequence"/>
</dbReference>
<dbReference type="InterPro" id="IPR001810">
    <property type="entry name" value="F-box_dom"/>
</dbReference>
<gene>
    <name evidence="2" type="ORF">LVIROSA_LOCUS23359</name>
</gene>
<dbReference type="AlphaFoldDB" id="A0AAU9NGR0"/>
<sequence length="170" mass="19928">MEEDILSDIPEALQLRILSCLDAKQAVQTSMLSRTWVSLWTKIPVLEYNRKHIYKRQEKRVLEDLLFFFSRLHNVKSLMLYSPIALLLNFYPDELMKRSSPFRVLTNVKLEFQVHCGRALDLCDDSCKESAFKCVKEYLLQHVPDATFTVTLLKVDEWCDDDVSDIFGFN</sequence>
<organism evidence="2 3">
    <name type="scientific">Lactuca virosa</name>
    <dbReference type="NCBI Taxonomy" id="75947"/>
    <lineage>
        <taxon>Eukaryota</taxon>
        <taxon>Viridiplantae</taxon>
        <taxon>Streptophyta</taxon>
        <taxon>Embryophyta</taxon>
        <taxon>Tracheophyta</taxon>
        <taxon>Spermatophyta</taxon>
        <taxon>Magnoliopsida</taxon>
        <taxon>eudicotyledons</taxon>
        <taxon>Gunneridae</taxon>
        <taxon>Pentapetalae</taxon>
        <taxon>asterids</taxon>
        <taxon>campanulids</taxon>
        <taxon>Asterales</taxon>
        <taxon>Asteraceae</taxon>
        <taxon>Cichorioideae</taxon>
        <taxon>Cichorieae</taxon>
        <taxon>Lactucinae</taxon>
        <taxon>Lactuca</taxon>
    </lineage>
</organism>
<evidence type="ECO:0000313" key="2">
    <source>
        <dbReference type="EMBL" id="CAH1437015.1"/>
    </source>
</evidence>
<protein>
    <recommendedName>
        <fullName evidence="1">F-box domain-containing protein</fullName>
    </recommendedName>
</protein>
<feature type="domain" description="F-box" evidence="1">
    <location>
        <begin position="6"/>
        <end position="44"/>
    </location>
</feature>
<dbReference type="PANTHER" id="PTHR32212:SF461">
    <property type="entry name" value="F-BOX DOMAIN-CONTAINING PROTEIN"/>
    <property type="match status" value="1"/>
</dbReference>
<reference evidence="2 3" key="1">
    <citation type="submission" date="2022-01" db="EMBL/GenBank/DDBJ databases">
        <authorList>
            <person name="Xiong W."/>
            <person name="Schranz E."/>
        </authorList>
    </citation>
    <scope>NUCLEOTIDE SEQUENCE [LARGE SCALE GENOMIC DNA]</scope>
</reference>
<dbReference type="PANTHER" id="PTHR32212">
    <property type="entry name" value="CYCLIN-LIKE F-BOX"/>
    <property type="match status" value="1"/>
</dbReference>
<comment type="caution">
    <text evidence="2">The sequence shown here is derived from an EMBL/GenBank/DDBJ whole genome shotgun (WGS) entry which is preliminary data.</text>
</comment>
<accession>A0AAU9NGR0</accession>
<dbReference type="Pfam" id="PF00646">
    <property type="entry name" value="F-box"/>
    <property type="match status" value="1"/>
</dbReference>
<evidence type="ECO:0000313" key="3">
    <source>
        <dbReference type="Proteomes" id="UP001157418"/>
    </source>
</evidence>
<dbReference type="EMBL" id="CAKMRJ010004445">
    <property type="protein sequence ID" value="CAH1437015.1"/>
    <property type="molecule type" value="Genomic_DNA"/>
</dbReference>
<dbReference type="InterPro" id="IPR036047">
    <property type="entry name" value="F-box-like_dom_sf"/>
</dbReference>
<name>A0AAU9NGR0_9ASTR</name>
<evidence type="ECO:0000259" key="1">
    <source>
        <dbReference type="Pfam" id="PF00646"/>
    </source>
</evidence>
<keyword evidence="3" id="KW-1185">Reference proteome</keyword>
<proteinExistence type="predicted"/>
<dbReference type="SUPFAM" id="SSF81383">
    <property type="entry name" value="F-box domain"/>
    <property type="match status" value="1"/>
</dbReference>